<accession>A0ACC6UA30</accession>
<protein>
    <submittedName>
        <fullName evidence="1">DUF2345 domain-containing protein</fullName>
    </submittedName>
</protein>
<comment type="caution">
    <text evidence="1">The sequence shown here is derived from an EMBL/GenBank/DDBJ whole genome shotgun (WGS) entry which is preliminary data.</text>
</comment>
<proteinExistence type="predicted"/>
<gene>
    <name evidence="1" type="ORF">AB4Y32_33020</name>
</gene>
<evidence type="ECO:0000313" key="2">
    <source>
        <dbReference type="Proteomes" id="UP001558850"/>
    </source>
</evidence>
<organism evidence="1 2">
    <name type="scientific">Paraburkholderia phymatum</name>
    <dbReference type="NCBI Taxonomy" id="148447"/>
    <lineage>
        <taxon>Bacteria</taxon>
        <taxon>Pseudomonadati</taxon>
        <taxon>Pseudomonadota</taxon>
        <taxon>Betaproteobacteria</taxon>
        <taxon>Burkholderiales</taxon>
        <taxon>Burkholderiaceae</taxon>
        <taxon>Paraburkholderia</taxon>
    </lineage>
</organism>
<dbReference type="EMBL" id="JBFRCH010000033">
    <property type="protein sequence ID" value="MEX3936540.1"/>
    <property type="molecule type" value="Genomic_DNA"/>
</dbReference>
<dbReference type="Proteomes" id="UP001558850">
    <property type="component" value="Unassembled WGS sequence"/>
</dbReference>
<reference evidence="1" key="1">
    <citation type="submission" date="2024-07" db="EMBL/GenBank/DDBJ databases">
        <title>A survey of Mimosa microsymbionts across Brazilian biomes reveals a high diversity of Paraburkholderia nodulating endemic species, but also that Cupriavidus is common as a symbiont of widespread species.</title>
        <authorList>
            <person name="Rouws L."/>
            <person name="Barauna A."/>
            <person name="Beukes C."/>
            <person name="Rouws J.R.C."/>
            <person name="De Faria S.M."/>
            <person name="Gross E."/>
            <person name="Bueno Dos Reis Junior F."/>
            <person name="Simon M.F."/>
            <person name="Maluk M."/>
            <person name="Odee D.W."/>
            <person name="Kenicer G."/>
            <person name="Young J.P.W."/>
            <person name="Reis V.M."/>
            <person name="Zilli J."/>
            <person name="James E.K."/>
        </authorList>
    </citation>
    <scope>NUCLEOTIDE SEQUENCE</scope>
    <source>
        <strain evidence="1">EG181B</strain>
    </source>
</reference>
<name>A0ACC6UA30_9BURK</name>
<keyword evidence="2" id="KW-1185">Reference proteome</keyword>
<feature type="non-terminal residue" evidence="1">
    <location>
        <position position="1"/>
    </location>
</feature>
<sequence length="661" mass="71000">TAYDQPGAGGKQLAMAEVVAQLRELLTLAESLAQSADASKASPADTSAQKAINDALNELNKPGVLVSAPGPVGVVSGDGIELGSDGSIIATAGKGMHFSVLRRFTVAARDVVSLFTQKGMNLIAAAGSVVVQAQRGRMQLAAQEDLTVESVDGVLHVKSPKEIVLNVGGSYLRMTPDGIELGTRGAIRLRSAGLSKTGPTQLDLGGAAFAPKFVPFKADCEVWRTNANFVQETAPTPKGMENTGAVPPAPSPDGSYAESLPPPQIPFPPGSGTADKGKVTIHDPENASGESRDNPEPIALKTAVPCNWQLDKFTSLASMVRETPRYHRYQDTRIGPEKVANDRFIDTGGTAPTKCRFSYDPGSRMLTAKVVIAFIPRLLVRMNPATKEPLRDDRNNYVVVKYESMKNGANSQKTYAEQQLMLVDRDVAEVNASAYKSEIETTLNQSNYKLILDGCQKGAACGCRISVKFCVDIHVVTASNAAKIDTDLTVNLFPDTERADAANWPEAYYDKDNRGNPITVKQQVKAHECGHLFNFPDEYWRWGGFVHKQYVKDDLTLDFALGDTNATGNKTWQIYSAPNLMGSGALQATATVQPYYLEYIRRWFSTYTNKAWRIGYESKAVSGPASGGATPSGSNSSNGPKPGGSNSNVKNNSTHALGKSR</sequence>
<evidence type="ECO:0000313" key="1">
    <source>
        <dbReference type="EMBL" id="MEX3936540.1"/>
    </source>
</evidence>